<feature type="domain" description="Cytotoxic necrotizing factor Rho-activating" evidence="1">
    <location>
        <begin position="2151"/>
        <end position="2396"/>
    </location>
</feature>
<dbReference type="CDD" id="cd16834">
    <property type="entry name" value="CNF1-like"/>
    <property type="match status" value="1"/>
</dbReference>
<dbReference type="Pfam" id="PF15645">
    <property type="entry name" value="Tox-PLDMTX"/>
    <property type="match status" value="1"/>
</dbReference>
<evidence type="ECO:0000313" key="4">
    <source>
        <dbReference type="Proteomes" id="UP000014585"/>
    </source>
</evidence>
<organism evidence="3 4">
    <name type="scientific">Cedecea davisae DSM 4568</name>
    <dbReference type="NCBI Taxonomy" id="566551"/>
    <lineage>
        <taxon>Bacteria</taxon>
        <taxon>Pseudomonadati</taxon>
        <taxon>Pseudomonadota</taxon>
        <taxon>Gammaproteobacteria</taxon>
        <taxon>Enterobacterales</taxon>
        <taxon>Enterobacteriaceae</taxon>
        <taxon>Cedecea</taxon>
    </lineage>
</organism>
<dbReference type="InterPro" id="IPR037040">
    <property type="entry name" value="CNF_Rho-act_sf"/>
</dbReference>
<dbReference type="Gene3D" id="3.60.100.10">
    <property type="entry name" value="Cytotoxic necrotizing factor, Rho-activating domain"/>
    <property type="match status" value="1"/>
</dbReference>
<dbReference type="OrthoDB" id="8596416at2"/>
<evidence type="ECO:0000259" key="1">
    <source>
        <dbReference type="Pfam" id="PF05785"/>
    </source>
</evidence>
<gene>
    <name evidence="3" type="ORF">HMPREF0201_02211</name>
</gene>
<dbReference type="InterPro" id="IPR028907">
    <property type="entry name" value="Tox-PLDMTX_dom"/>
</dbReference>
<name>S3IWQ3_9ENTR</name>
<evidence type="ECO:0000259" key="2">
    <source>
        <dbReference type="Pfam" id="PF15645"/>
    </source>
</evidence>
<evidence type="ECO:0000313" key="3">
    <source>
        <dbReference type="EMBL" id="EPF16976.1"/>
    </source>
</evidence>
<dbReference type="InterPro" id="IPR011324">
    <property type="entry name" value="Cytotoxic_necrot_fac-like_cat"/>
</dbReference>
<dbReference type="Pfam" id="PF05785">
    <property type="entry name" value="CNF1"/>
    <property type="match status" value="1"/>
</dbReference>
<dbReference type="HOGENOM" id="CLU_228955_0_0_6"/>
<dbReference type="PATRIC" id="fig|566551.4.peg.2034"/>
<accession>S3IWQ3</accession>
<dbReference type="Gene3D" id="3.10.670.10">
    <property type="entry name" value="Secreted effector protein ssei"/>
    <property type="match status" value="1"/>
</dbReference>
<protein>
    <submittedName>
        <fullName evidence="3">Cytotoxic necrotizing factor</fullName>
    </submittedName>
</protein>
<reference evidence="3 4" key="1">
    <citation type="submission" date="2013-04" db="EMBL/GenBank/DDBJ databases">
        <authorList>
            <person name="Weinstock G."/>
            <person name="Sodergren E."/>
            <person name="Lobos E.A."/>
            <person name="Fulton L."/>
            <person name="Fulton R."/>
            <person name="Courtney L."/>
            <person name="Fronick C."/>
            <person name="O'Laughlin M."/>
            <person name="Godfrey J."/>
            <person name="Wilson R.M."/>
            <person name="Miner T."/>
            <person name="Farmer C."/>
            <person name="Delehaunty K."/>
            <person name="Cordes M."/>
            <person name="Minx P."/>
            <person name="Tomlinson C."/>
            <person name="Chen J."/>
            <person name="Wollam A."/>
            <person name="Pepin K.H."/>
            <person name="Palsikar V.B."/>
            <person name="Zhang X."/>
            <person name="Suruliraj S."/>
            <person name="Perna N.T."/>
            <person name="Plunkett G."/>
            <person name="Warren W."/>
            <person name="Mitreva M."/>
            <person name="Mardis E.R."/>
            <person name="Wilson R.K."/>
        </authorList>
    </citation>
    <scope>NUCLEOTIDE SEQUENCE [LARGE SCALE GENOMIC DNA]</scope>
    <source>
        <strain evidence="3 4">DSM 4568</strain>
    </source>
</reference>
<dbReference type="InterPro" id="IPR008430">
    <property type="entry name" value="CNF_Rho-act"/>
</dbReference>
<feature type="domain" description="Tox-PLDMTX" evidence="2">
    <location>
        <begin position="1776"/>
        <end position="1881"/>
    </location>
</feature>
<dbReference type="STRING" id="566551.HMPREF0201_02211"/>
<dbReference type="Proteomes" id="UP000014585">
    <property type="component" value="Unassembled WGS sequence"/>
</dbReference>
<dbReference type="EMBL" id="ATDT01000020">
    <property type="protein sequence ID" value="EPF16976.1"/>
    <property type="molecule type" value="Genomic_DNA"/>
</dbReference>
<dbReference type="SUPFAM" id="SSF64438">
    <property type="entry name" value="CNF1/YfiH-like putative cysteine hydrolases"/>
    <property type="match status" value="1"/>
</dbReference>
<comment type="caution">
    <text evidence="3">The sequence shown here is derived from an EMBL/GenBank/DDBJ whole genome shotgun (WGS) entry which is preliminary data.</text>
</comment>
<sequence>MDMNISDCKGTSWQGINNASSHQRDVVENVDSEDDIYFDALDHFPQTTTPASEPEALGNSGNAPATSPVNALFGHMVDKILYSISLRLLSRLGGLEELHSELRTLAQSHGVLSARLRMLCELLSRYHQHVPEHYRPLLKNLSELARAGLSIYQLSATRLPTLCAEIRQFASQAEYLLSLGVVKEQLPATLLHQLSALPMQLRKVADVLLQARLMPEGTTPEEWLLVIQQHDILPKPLQHMLVSYTQLWTQLRALHESSRELASRFPLPTCSDWPERINWFLRLLNDPRVVRHIAAERPSALIDAVKLSTPLLRMVSQFPSEGTLAQQLEWARQNANAPTSELNPLLAQQPLSKFINALRQQVDSRVVNPTLFNALIILANPESPIREKSNRIISLCLRNFRFRAGVAYAMREAVRTFSGGSLALSTWDWYQQLPARLTWQQTMERFFTDLQREINTTPDLLRELLPDYVLQSAETLSALVELPVDQPWQDTLRWAIRKLGLSQVNDWLCQRYIELCLIRGIYESLLQGDALEREAILRDLTVNLKDYFAIRPHSELAGLVDLVPYLPLLSNLHDTIKQIPPTDSWLTWTTNLLAAIEQDPHPGLATLRREMETRIANYLSDSLVATFDYLWAQLPEFSDPLRFPEADAAVIPQAQVEENDGVVQKEESEFLLELFEIAQEYDKGNKSVWAKGDASPAKEIGVVAGLSAGWLASLYMFWRAYNPQAPQREIATGAEMQELQPQGVTTIPPTTAPAHGHKYIVPIALLSGMGATTAWVAWQNWGAEKTLTLQQVFRDILNDEYRDQAKHHEPALNTRATRVKRELSPGNNATRIAQNYNRPEPELGLSDINLRFKTWNISSNKIINKHISTFIKILNAENPPIKEETKIVSGAILFFMKILSNYVKNLHPPGNSSSSLSPTQFDADYFIYSLILLDKLISRINKIGPSVEINKRVSATIEYHTLCYFIENNLSANLYTKHATKNNIPEIIYDFMCNSVTFGFNQFPHLRDVMEGENKNLSFRNQIGLYAEDTYKKIEELISKELFKLDKTDDIITDKKSAFDFLIKKVNSLQQDDRYDVSLDEMEYMLIRGRDKIINIMLTSDYDGFIKNSQSIAFKTDVSFINSSKLLNYRKKWAKCSIDYMEIIKNNLPKTTTGNHGNLYSRAATSAINDLLNDRDEISTLLIENFTSPPDAYQQYALYIMLSLQINKIASFKQEWDKIMLYWRDLINDKEINSKVIALYNTKDDNISNFLKILKSTAIQKTFDEVEKIQSIEIRNDFYDALALDLSNRAITLKNEIDNYIKTGSYLLYQYMSKGTKKYKNADFSPESFYSIDRSMLEIKSVPLLTGSFFERNLHPLEQVQREAHGASITAKKLYRIYNDYIVSDSKKEAIITATNFFYLFGEQFISWESLIKTVKSTQEYKYIREISIKDSRVGHYPIKREYLGSAITIELEDSEKYLYTNMLGYPALINLDKKLTKKISATPKYEELYTHVYKALNIGDDLSFQAKMPFNDNITIAEILIEADKKNHSDSVIFKNVIIDDFHKRYTHAANELKNKGNQSIFDDLLSLIPFYSMLKRKIYDPQYQPVMADMVWDIIDVGAGLSFPGIKLANSAFHTFKKITRKTQKMLLKSDPTLRGTEKYIKTLQLSLPMVRKKIPRIQDAIVNTIEFSASLLNPIDPFILMGSKLAGLGDRAIIKISTRTRGAIPGDSNNISIKIPAKGMTITNPESKYFTGNPAYNYRYIDEITGIELDEMISRAPNKLYTDQILEKFVRIPQGQSDKACQQASNILQSQGYDTKIIGCLVYKFPSDTAPLTHYTVLANKADDKLLIDATFEQFVSLMDRKYKIRITSWEQWVRDITQSDKLKNNLIILKEYDNLTAAKYELSNVSSYNYLESSFVKDPDFHMVNIPKGFINDFAHTYSTDSHRVKNATTLSMLDSIDEKIDTQKTILLNLQDEEIKYVNKNIPVPNRIETTLTKTRRIIEELECVQRLPIRLSNYLYFSKVNLLTEHNKIIFNTPVSDEIASFLSTPEAISISEDITSPVMNSIQSIDEYGLATVSNIRYVINNGKLYKIYTGRAMARQTALIELDTSLICMNFIDYRWVIDHRSTIPGKAKTNALQKQLISGSTLPFRSKGILDVKSNTKILTPFTYVRRDNKFNMAITKEFAHSDLKGTLQGKIKSTTGNHLSSQTINGPIIGKWKLGELDENVEFIQISNGNSGCVAIKIAFDLLPEGKPVIVSAGNLSGCTMIYATDNHYFYAYHTGQQPGDTEWLTSQQGVRSIYNAHVLMKGTSVSGFETALLKNQDLPSIFSDYSSSLITYLGKNTKTTGSTRITSNLYTNVTTFDYNKYHTNQDQSRTALAYAVLSKNKGVVNISAYSEDLLINHANGDLTTLFSQHQRLNGIDSTINDSIFDTSVDTLSDLYTAFIGMRIISKTNKE</sequence>
<proteinExistence type="predicted"/>